<evidence type="ECO:0000256" key="1">
    <source>
        <dbReference type="ARBA" id="ARBA00004747"/>
    </source>
</evidence>
<dbReference type="PANTHER" id="PTHR23046">
    <property type="entry name" value="PHOSPHORIBOSYLAMINOIMIDAZOLE CARBOXYLASE CATALYTIC SUBUNIT"/>
    <property type="match status" value="1"/>
</dbReference>
<dbReference type="EC" id="4.1.1.21" evidence="2"/>
<dbReference type="Proteomes" id="UP001515500">
    <property type="component" value="Unplaced"/>
</dbReference>
<sequence>MWKLRKMGHITITGSSMNIVKSRVNSIQNNDQSQTAVIPQVAIIMGSDSDLPIMKDAAVVLKNFDVPFEVIIVSAHRTPDRMYSFASSAKNKGIHVIIAGTGGAAHLPGLVASLTSLPVIGIPIRTASLDGVDSLLSIVEESQWPPLQLVIQPMQPC</sequence>
<gene>
    <name evidence="6" type="primary">LOC120254810</name>
</gene>
<dbReference type="Pfam" id="PF00731">
    <property type="entry name" value="AIRC"/>
    <property type="match status" value="1"/>
</dbReference>
<organism evidence="5 6">
    <name type="scientific">Dioscorea cayennensis subsp. rotundata</name>
    <name type="common">White Guinea yam</name>
    <name type="synonym">Dioscorea rotundata</name>
    <dbReference type="NCBI Taxonomy" id="55577"/>
    <lineage>
        <taxon>Eukaryota</taxon>
        <taxon>Viridiplantae</taxon>
        <taxon>Streptophyta</taxon>
        <taxon>Embryophyta</taxon>
        <taxon>Tracheophyta</taxon>
        <taxon>Spermatophyta</taxon>
        <taxon>Magnoliopsida</taxon>
        <taxon>Liliopsida</taxon>
        <taxon>Dioscoreales</taxon>
        <taxon>Dioscoreaceae</taxon>
        <taxon>Dioscorea</taxon>
    </lineage>
</organism>
<comment type="pathway">
    <text evidence="1">Purine metabolism; IMP biosynthesis via de novo pathway; 5-amino-1-(5-phospho-D-ribosyl)imidazole-4-carboxylate from 5-amino-1-(5-phospho-D-ribosyl)imidazole (carboxylase route): step 1/1.</text>
</comment>
<dbReference type="AlphaFoldDB" id="A0AB40AWU4"/>
<name>A0AB40AWU4_DIOCR</name>
<dbReference type="SUPFAM" id="SSF52255">
    <property type="entry name" value="N5-CAIR mutase (phosphoribosylaminoimidazole carboxylase, PurE)"/>
    <property type="match status" value="1"/>
</dbReference>
<dbReference type="RefSeq" id="XP_039118771.1">
    <property type="nucleotide sequence ID" value="XM_039262837.1"/>
</dbReference>
<protein>
    <recommendedName>
        <fullName evidence="2">phosphoribosylaminoimidazole carboxylase</fullName>
        <ecNumber evidence="2">4.1.1.21</ecNumber>
    </recommendedName>
</protein>
<dbReference type="GO" id="GO:0004638">
    <property type="term" value="F:phosphoribosylaminoimidazole carboxylase activity"/>
    <property type="evidence" value="ECO:0007669"/>
    <property type="project" value="UniProtKB-EC"/>
</dbReference>
<dbReference type="SMART" id="SM01001">
    <property type="entry name" value="AIRC"/>
    <property type="match status" value="1"/>
</dbReference>
<proteinExistence type="predicted"/>
<dbReference type="InterPro" id="IPR024694">
    <property type="entry name" value="PurE_prokaryotes"/>
</dbReference>
<reference evidence="6" key="1">
    <citation type="submission" date="2025-08" db="UniProtKB">
        <authorList>
            <consortium name="RefSeq"/>
        </authorList>
    </citation>
    <scope>IDENTIFICATION</scope>
</reference>
<keyword evidence="5" id="KW-1185">Reference proteome</keyword>
<keyword evidence="3" id="KW-0658">Purine biosynthesis</keyword>
<feature type="domain" description="PurE" evidence="4">
    <location>
        <begin position="39"/>
        <end position="150"/>
    </location>
</feature>
<evidence type="ECO:0000313" key="6">
    <source>
        <dbReference type="RefSeq" id="XP_039118771.1"/>
    </source>
</evidence>
<dbReference type="Gene3D" id="3.40.50.1970">
    <property type="match status" value="1"/>
</dbReference>
<evidence type="ECO:0000313" key="5">
    <source>
        <dbReference type="Proteomes" id="UP001515500"/>
    </source>
</evidence>
<dbReference type="PANTHER" id="PTHR23046:SF2">
    <property type="entry name" value="PHOSPHORIBOSYLAMINOIMIDAZOLE CARBOXYLASE"/>
    <property type="match status" value="1"/>
</dbReference>
<evidence type="ECO:0000256" key="3">
    <source>
        <dbReference type="ARBA" id="ARBA00022755"/>
    </source>
</evidence>
<dbReference type="GO" id="GO:0006189">
    <property type="term" value="P:'de novo' IMP biosynthetic process"/>
    <property type="evidence" value="ECO:0007669"/>
    <property type="project" value="InterPro"/>
</dbReference>
<evidence type="ECO:0000259" key="4">
    <source>
        <dbReference type="SMART" id="SM01001"/>
    </source>
</evidence>
<evidence type="ECO:0000256" key="2">
    <source>
        <dbReference type="ARBA" id="ARBA00012329"/>
    </source>
</evidence>
<dbReference type="GeneID" id="120254810"/>
<dbReference type="InterPro" id="IPR000031">
    <property type="entry name" value="PurE_dom"/>
</dbReference>
<accession>A0AB40AWU4</accession>